<evidence type="ECO:0000259" key="1">
    <source>
        <dbReference type="SMART" id="SM00850"/>
    </source>
</evidence>
<dbReference type="InterPro" id="IPR007492">
    <property type="entry name" value="LytTR_DNA-bd_dom"/>
</dbReference>
<sequence>MILNCLLIYPDCSAAVVLQQYIACMEGIAEVQRLPDVYTALRKLGNREIVTDIIFVALPEAPESLWPAVKQLHRYGTLICIGNDPAQAAEAYRVHAVDFLLEPMAYSHFMEAIYKARAVLAARQKTMPYIFVRESMKGILVSIDIAAIQYLECLGNYVKIFYEKDSYHLVHRSMRRLLQLLPACRFCRIEQSYAVHIDYIRDVDADVVTLKNGVMLKIGNNFRKAFLKRLVAVE</sequence>
<gene>
    <name evidence="2" type="ORF">JKG61_18855</name>
</gene>
<accession>A0ABS1R7Y0</accession>
<name>A0ABS1R7Y0_9SPHI</name>
<organism evidence="2 3">
    <name type="scientific">Sphingobacterium faecale</name>
    <dbReference type="NCBI Taxonomy" id="2803775"/>
    <lineage>
        <taxon>Bacteria</taxon>
        <taxon>Pseudomonadati</taxon>
        <taxon>Bacteroidota</taxon>
        <taxon>Sphingobacteriia</taxon>
        <taxon>Sphingobacteriales</taxon>
        <taxon>Sphingobacteriaceae</taxon>
        <taxon>Sphingobacterium</taxon>
    </lineage>
</organism>
<dbReference type="SUPFAM" id="SSF52172">
    <property type="entry name" value="CheY-like"/>
    <property type="match status" value="1"/>
</dbReference>
<keyword evidence="3" id="KW-1185">Reference proteome</keyword>
<feature type="domain" description="HTH LytTR-type" evidence="1">
    <location>
        <begin position="138"/>
        <end position="231"/>
    </location>
</feature>
<dbReference type="Pfam" id="PF04397">
    <property type="entry name" value="LytTR"/>
    <property type="match status" value="1"/>
</dbReference>
<dbReference type="Proteomes" id="UP000625283">
    <property type="component" value="Unassembled WGS sequence"/>
</dbReference>
<reference evidence="2 3" key="1">
    <citation type="submission" date="2021-01" db="EMBL/GenBank/DDBJ databases">
        <title>C459-1 draft genome sequence.</title>
        <authorList>
            <person name="Zhang X.-F."/>
        </authorList>
    </citation>
    <scope>NUCLEOTIDE SEQUENCE [LARGE SCALE GENOMIC DNA]</scope>
    <source>
        <strain evidence="3">C459-1</strain>
    </source>
</reference>
<dbReference type="PANTHER" id="PTHR37299">
    <property type="entry name" value="TRANSCRIPTIONAL REGULATOR-RELATED"/>
    <property type="match status" value="1"/>
</dbReference>
<dbReference type="PANTHER" id="PTHR37299:SF1">
    <property type="entry name" value="STAGE 0 SPORULATION PROTEIN A HOMOLOG"/>
    <property type="match status" value="1"/>
</dbReference>
<dbReference type="InterPro" id="IPR011006">
    <property type="entry name" value="CheY-like_superfamily"/>
</dbReference>
<evidence type="ECO:0000313" key="2">
    <source>
        <dbReference type="EMBL" id="MBL1410824.1"/>
    </source>
</evidence>
<dbReference type="SMART" id="SM00850">
    <property type="entry name" value="LytTR"/>
    <property type="match status" value="1"/>
</dbReference>
<evidence type="ECO:0000313" key="3">
    <source>
        <dbReference type="Proteomes" id="UP000625283"/>
    </source>
</evidence>
<dbReference type="InterPro" id="IPR046947">
    <property type="entry name" value="LytR-like"/>
</dbReference>
<protein>
    <submittedName>
        <fullName evidence="2">LytTR family transcriptional regulator</fullName>
    </submittedName>
</protein>
<proteinExistence type="predicted"/>
<dbReference type="Gene3D" id="2.40.50.1020">
    <property type="entry name" value="LytTr DNA-binding domain"/>
    <property type="match status" value="1"/>
</dbReference>
<dbReference type="RefSeq" id="WP_202104523.1">
    <property type="nucleotide sequence ID" value="NZ_JAERTY010000011.1"/>
</dbReference>
<dbReference type="EMBL" id="JAERTY010000011">
    <property type="protein sequence ID" value="MBL1410824.1"/>
    <property type="molecule type" value="Genomic_DNA"/>
</dbReference>
<comment type="caution">
    <text evidence="2">The sequence shown here is derived from an EMBL/GenBank/DDBJ whole genome shotgun (WGS) entry which is preliminary data.</text>
</comment>